<dbReference type="InterPro" id="IPR006675">
    <property type="entry name" value="HDIG_dom"/>
</dbReference>
<dbReference type="SUPFAM" id="SSF109604">
    <property type="entry name" value="HD-domain/PDEase-like"/>
    <property type="match status" value="1"/>
</dbReference>
<dbReference type="PANTHER" id="PTHR38659:SF1">
    <property type="entry name" value="METAL DEPENDENT PHOSPHOHYDROLASE"/>
    <property type="match status" value="1"/>
</dbReference>
<proteinExistence type="predicted"/>
<comment type="caution">
    <text evidence="2">The sequence shown here is derived from an EMBL/GenBank/DDBJ whole genome shotgun (WGS) entry which is preliminary data.</text>
</comment>
<sequence length="188" mass="20418">MDYGITREAALELVRRHLVNQNLVNHSLASEAVMRAVAARLGEDQEQWALAGLLHDLDSDSHPDLAVHTIETVRILTEIGVDREIVEAIRLHNPAAHPGSERSTRFHHALAASETVTGLIVATALVNPERKLAAVKAKSVTKRFKEKAFARGANREVIAECELIGLPLAEFCAVSLAAMQEIAAEIGL</sequence>
<keyword evidence="3" id="KW-1185">Reference proteome</keyword>
<feature type="domain" description="HD" evidence="1">
    <location>
        <begin position="24"/>
        <end position="95"/>
    </location>
</feature>
<evidence type="ECO:0000313" key="2">
    <source>
        <dbReference type="EMBL" id="MBB5348481.1"/>
    </source>
</evidence>
<dbReference type="Gene3D" id="1.10.3210.10">
    <property type="entry name" value="Hypothetical protein af1432"/>
    <property type="match status" value="1"/>
</dbReference>
<name>A0A840V621_9BACT</name>
<protein>
    <submittedName>
        <fullName evidence="2">Putative nucleotidyltransferase with HDIG domain</fullName>
    </submittedName>
</protein>
<dbReference type="Pfam" id="PF01966">
    <property type="entry name" value="HD"/>
    <property type="match status" value="1"/>
</dbReference>
<dbReference type="GO" id="GO:0016740">
    <property type="term" value="F:transferase activity"/>
    <property type="evidence" value="ECO:0007669"/>
    <property type="project" value="UniProtKB-KW"/>
</dbReference>
<dbReference type="InterPro" id="IPR006674">
    <property type="entry name" value="HD_domain"/>
</dbReference>
<reference evidence="2 3" key="1">
    <citation type="submission" date="2020-08" db="EMBL/GenBank/DDBJ databases">
        <title>Genomic Encyclopedia of Type Strains, Phase IV (KMG-IV): sequencing the most valuable type-strain genomes for metagenomic binning, comparative biology and taxonomic classification.</title>
        <authorList>
            <person name="Goeker M."/>
        </authorList>
    </citation>
    <scope>NUCLEOTIDE SEQUENCE [LARGE SCALE GENOMIC DNA]</scope>
    <source>
        <strain evidence="2 3">DSM 28570</strain>
    </source>
</reference>
<evidence type="ECO:0000259" key="1">
    <source>
        <dbReference type="Pfam" id="PF01966"/>
    </source>
</evidence>
<evidence type="ECO:0000313" key="3">
    <source>
        <dbReference type="Proteomes" id="UP000539642"/>
    </source>
</evidence>
<organism evidence="2 3">
    <name type="scientific">Desulfoprunum benzoelyticum</name>
    <dbReference type="NCBI Taxonomy" id="1506996"/>
    <lineage>
        <taxon>Bacteria</taxon>
        <taxon>Pseudomonadati</taxon>
        <taxon>Thermodesulfobacteriota</taxon>
        <taxon>Desulfobulbia</taxon>
        <taxon>Desulfobulbales</taxon>
        <taxon>Desulfobulbaceae</taxon>
        <taxon>Desulfoprunum</taxon>
    </lineage>
</organism>
<accession>A0A840V621</accession>
<dbReference type="NCBIfam" id="TIGR00277">
    <property type="entry name" value="HDIG"/>
    <property type="match status" value="1"/>
</dbReference>
<dbReference type="PANTHER" id="PTHR38659">
    <property type="entry name" value="METAL-DEPENDENT PHOSPHOHYDROLASE"/>
    <property type="match status" value="1"/>
</dbReference>
<gene>
    <name evidence="2" type="ORF">HNQ81_002217</name>
</gene>
<dbReference type="EMBL" id="JACHEO010000012">
    <property type="protein sequence ID" value="MBB5348481.1"/>
    <property type="molecule type" value="Genomic_DNA"/>
</dbReference>
<dbReference type="RefSeq" id="WP_183351263.1">
    <property type="nucleotide sequence ID" value="NZ_JACHEO010000012.1"/>
</dbReference>
<dbReference type="AlphaFoldDB" id="A0A840V621"/>
<keyword evidence="2" id="KW-0808">Transferase</keyword>
<dbReference type="Proteomes" id="UP000539642">
    <property type="component" value="Unassembled WGS sequence"/>
</dbReference>